<dbReference type="Pfam" id="PF01347">
    <property type="entry name" value="Vitellogenin_N"/>
    <property type="match status" value="1"/>
</dbReference>
<evidence type="ECO:0000256" key="1">
    <source>
        <dbReference type="ARBA" id="ARBA00023157"/>
    </source>
</evidence>
<feature type="domain" description="Vitellogenin" evidence="4">
    <location>
        <begin position="1"/>
        <end position="477"/>
    </location>
</feature>
<comment type="caution">
    <text evidence="5">The sequence shown here is derived from an EMBL/GenBank/DDBJ whole genome shotgun (WGS) entry which is preliminary data.</text>
</comment>
<dbReference type="SUPFAM" id="SSF48431">
    <property type="entry name" value="Lipovitellin-phosvitin complex, superhelical domain"/>
    <property type="match status" value="1"/>
</dbReference>
<dbReference type="Proteomes" id="UP001234178">
    <property type="component" value="Unassembled WGS sequence"/>
</dbReference>
<dbReference type="SUPFAM" id="SSF56968">
    <property type="entry name" value="Lipovitellin-phosvitin complex, beta-sheet shell regions"/>
    <property type="match status" value="1"/>
</dbReference>
<gene>
    <name evidence="5" type="ORF">OUZ56_012607</name>
</gene>
<dbReference type="Gene3D" id="1.25.10.20">
    <property type="entry name" value="Vitellinogen, superhelical"/>
    <property type="match status" value="1"/>
</dbReference>
<dbReference type="PANTHER" id="PTHR23345:SF15">
    <property type="entry name" value="VITELLOGENIN 1-RELATED"/>
    <property type="match status" value="1"/>
</dbReference>
<keyword evidence="1" id="KW-1015">Disulfide bond</keyword>
<name>A0ABQ9Z4P7_9CRUS</name>
<evidence type="ECO:0000256" key="2">
    <source>
        <dbReference type="ARBA" id="ARBA00023180"/>
    </source>
</evidence>
<dbReference type="InterPro" id="IPR011030">
    <property type="entry name" value="Lipovitellin_superhlx_dom"/>
</dbReference>
<proteinExistence type="predicted"/>
<dbReference type="InterPro" id="IPR050733">
    <property type="entry name" value="Vitellogenin/Apolipophorin"/>
</dbReference>
<organism evidence="5 6">
    <name type="scientific">Daphnia magna</name>
    <dbReference type="NCBI Taxonomy" id="35525"/>
    <lineage>
        <taxon>Eukaryota</taxon>
        <taxon>Metazoa</taxon>
        <taxon>Ecdysozoa</taxon>
        <taxon>Arthropoda</taxon>
        <taxon>Crustacea</taxon>
        <taxon>Branchiopoda</taxon>
        <taxon>Diplostraca</taxon>
        <taxon>Cladocera</taxon>
        <taxon>Anomopoda</taxon>
        <taxon>Daphniidae</taxon>
        <taxon>Daphnia</taxon>
    </lineage>
</organism>
<evidence type="ECO:0000256" key="3">
    <source>
        <dbReference type="PROSITE-ProRule" id="PRU00557"/>
    </source>
</evidence>
<sequence length="792" mass="89126">MVKYVACVESISKLTVVNIYGFSDLMVQPFAAKTEELLNSVITSCLSYVFDDFQQLNHDGTPAQPNLVDAYIKSPMAVPILHKNIVDALRVVGRNLKETAFEEKWKDIIERLAIIGRILPMFSLDELKSLWQEIKTLDYIIVTFFVDCVVQSGNNPAVMLIKELVETEQITGPKATWALAAIGYFAKTPTRELLRELMSLLKSGPFQSKKAVMQTTMVTVADLLNAVRGSPFKAAKRFPVSTLGEFCNRKDGVIINEFLPWLTGELESSQDTVDRIVILTAFGSLGVEEIVPILLPVIRGTPGKFDETTERIRAILSLHRVVFTIPEKIHPILANLASSITERPEVRMASLSLLLMSNAPQTYWKKFAGGTWFDPDHQVATFTHNLINSLTKIPPSSPLLKEFYRIKKATIAWPMVKPASTDQSFFFPDIRSSHLDQGIAVMIHNPTYRVSHEQWPVFMANRYFYQLGPLSAEVLSVYLWNYNMSDVWQNVWDKIYLGSTTSKGDNIEKGTGKIYSSFICSIAKYQNKPYEVSVSKYRMLAEYNVRFPTELGLPIRLLATLPLLMSAQGSLKGDGKGGIKSCINAEFSLKLSSEIRVDIPFNGKFIATGVDVRVDFLPTSYLNFSYKVPGQIKMTWIPEKKLKPFFYYHVLRYTITSDLAKSLTPILEDHGIKNIVLVDKPIAHRLPIGGRYGVNIQLAEIVHMNFNGLFNLGFVPLELRGRHHGLFYDPSGNHARSVTVYFQYQHATKSSKNTRIYESGSSESKAAVEADLISPVVPEFCPVLGRLFKNLE</sequence>
<dbReference type="InterPro" id="IPR015819">
    <property type="entry name" value="Lipid_transp_b-sht_shell"/>
</dbReference>
<dbReference type="InterPro" id="IPR015255">
    <property type="entry name" value="Vitellinogen_open_b-sht"/>
</dbReference>
<keyword evidence="2" id="KW-0325">Glycoprotein</keyword>
<evidence type="ECO:0000259" key="4">
    <source>
        <dbReference type="PROSITE" id="PS51211"/>
    </source>
</evidence>
<evidence type="ECO:0000313" key="6">
    <source>
        <dbReference type="Proteomes" id="UP001234178"/>
    </source>
</evidence>
<dbReference type="PROSITE" id="PS51211">
    <property type="entry name" value="VITELLOGENIN"/>
    <property type="match status" value="1"/>
</dbReference>
<dbReference type="Pfam" id="PF09172">
    <property type="entry name" value="Vit_open_b-sht"/>
    <property type="match status" value="1"/>
</dbReference>
<dbReference type="InterPro" id="IPR001747">
    <property type="entry name" value="Vitellogenin_N"/>
</dbReference>
<dbReference type="PANTHER" id="PTHR23345">
    <property type="entry name" value="VITELLOGENIN-RELATED"/>
    <property type="match status" value="1"/>
</dbReference>
<comment type="caution">
    <text evidence="3">Lacks conserved residue(s) required for the propagation of feature annotation.</text>
</comment>
<reference evidence="5 6" key="1">
    <citation type="journal article" date="2023" name="Nucleic Acids Res.">
        <title>The hologenome of Daphnia magna reveals possible DNA methylation and microbiome-mediated evolution of the host genome.</title>
        <authorList>
            <person name="Chaturvedi A."/>
            <person name="Li X."/>
            <person name="Dhandapani V."/>
            <person name="Marshall H."/>
            <person name="Kissane S."/>
            <person name="Cuenca-Cambronero M."/>
            <person name="Asole G."/>
            <person name="Calvet F."/>
            <person name="Ruiz-Romero M."/>
            <person name="Marangio P."/>
            <person name="Guigo R."/>
            <person name="Rago D."/>
            <person name="Mirbahai L."/>
            <person name="Eastwood N."/>
            <person name="Colbourne J.K."/>
            <person name="Zhou J."/>
            <person name="Mallon E."/>
            <person name="Orsini L."/>
        </authorList>
    </citation>
    <scope>NUCLEOTIDE SEQUENCE [LARGE SCALE GENOMIC DNA]</scope>
    <source>
        <strain evidence="5">LRV0_1</strain>
    </source>
</reference>
<protein>
    <recommendedName>
        <fullName evidence="4">Vitellogenin domain-containing protein</fullName>
    </recommendedName>
</protein>
<keyword evidence="6" id="KW-1185">Reference proteome</keyword>
<accession>A0ABQ9Z4P7</accession>
<dbReference type="EMBL" id="JAOYFB010000002">
    <property type="protein sequence ID" value="KAK4007450.1"/>
    <property type="molecule type" value="Genomic_DNA"/>
</dbReference>
<evidence type="ECO:0000313" key="5">
    <source>
        <dbReference type="EMBL" id="KAK4007450.1"/>
    </source>
</evidence>